<dbReference type="EMBL" id="LAZR01041912">
    <property type="protein sequence ID" value="KKL10804.1"/>
    <property type="molecule type" value="Genomic_DNA"/>
</dbReference>
<accession>A0A0F9AMH5</accession>
<protein>
    <submittedName>
        <fullName evidence="1">Uncharacterized protein</fullName>
    </submittedName>
</protein>
<gene>
    <name evidence="1" type="ORF">LCGC14_2552130</name>
</gene>
<evidence type="ECO:0000313" key="1">
    <source>
        <dbReference type="EMBL" id="KKL10804.1"/>
    </source>
</evidence>
<feature type="non-terminal residue" evidence="1">
    <location>
        <position position="1"/>
    </location>
</feature>
<dbReference type="AlphaFoldDB" id="A0A0F9AMH5"/>
<reference evidence="1" key="1">
    <citation type="journal article" date="2015" name="Nature">
        <title>Complex archaea that bridge the gap between prokaryotes and eukaryotes.</title>
        <authorList>
            <person name="Spang A."/>
            <person name="Saw J.H."/>
            <person name="Jorgensen S.L."/>
            <person name="Zaremba-Niedzwiedzka K."/>
            <person name="Martijn J."/>
            <person name="Lind A.E."/>
            <person name="van Eijk R."/>
            <person name="Schleper C."/>
            <person name="Guy L."/>
            <person name="Ettema T.J."/>
        </authorList>
    </citation>
    <scope>NUCLEOTIDE SEQUENCE</scope>
</reference>
<comment type="caution">
    <text evidence="1">The sequence shown here is derived from an EMBL/GenBank/DDBJ whole genome shotgun (WGS) entry which is preliminary data.</text>
</comment>
<organism evidence="1">
    <name type="scientific">marine sediment metagenome</name>
    <dbReference type="NCBI Taxonomy" id="412755"/>
    <lineage>
        <taxon>unclassified sequences</taxon>
        <taxon>metagenomes</taxon>
        <taxon>ecological metagenomes</taxon>
    </lineage>
</organism>
<proteinExistence type="predicted"/>
<sequence>SEDESTVIGDTLECDGCGEEFEYDMSD</sequence>
<name>A0A0F9AMH5_9ZZZZ</name>